<dbReference type="AlphaFoldDB" id="A0A9N7UJ01"/>
<dbReference type="Proteomes" id="UP001153269">
    <property type="component" value="Unassembled WGS sequence"/>
</dbReference>
<reference evidence="1" key="1">
    <citation type="submission" date="2020-03" db="EMBL/GenBank/DDBJ databases">
        <authorList>
            <person name="Weist P."/>
        </authorList>
    </citation>
    <scope>NUCLEOTIDE SEQUENCE</scope>
</reference>
<name>A0A9N7UJ01_PLEPL</name>
<dbReference type="EMBL" id="CADEAL010001335">
    <property type="protein sequence ID" value="CAB1431347.1"/>
    <property type="molecule type" value="Genomic_DNA"/>
</dbReference>
<evidence type="ECO:0000313" key="1">
    <source>
        <dbReference type="EMBL" id="CAB1431347.1"/>
    </source>
</evidence>
<organism evidence="1 2">
    <name type="scientific">Pleuronectes platessa</name>
    <name type="common">European plaice</name>
    <dbReference type="NCBI Taxonomy" id="8262"/>
    <lineage>
        <taxon>Eukaryota</taxon>
        <taxon>Metazoa</taxon>
        <taxon>Chordata</taxon>
        <taxon>Craniata</taxon>
        <taxon>Vertebrata</taxon>
        <taxon>Euteleostomi</taxon>
        <taxon>Actinopterygii</taxon>
        <taxon>Neopterygii</taxon>
        <taxon>Teleostei</taxon>
        <taxon>Neoteleostei</taxon>
        <taxon>Acanthomorphata</taxon>
        <taxon>Carangaria</taxon>
        <taxon>Pleuronectiformes</taxon>
        <taxon>Pleuronectoidei</taxon>
        <taxon>Pleuronectidae</taxon>
        <taxon>Pleuronectes</taxon>
    </lineage>
</organism>
<accession>A0A9N7UJ01</accession>
<sequence>MRGLRLGDKGHLAPGREGVNRPEVVLIPPVSLPSSWPLQLQCRAPMMARPGDTKQDWELLPETSPPAPFPPAHSCYKLSTCLRHSSSMSEGESSVEVSYSSLKAALRDSSAWVQLHCRS</sequence>
<evidence type="ECO:0000313" key="2">
    <source>
        <dbReference type="Proteomes" id="UP001153269"/>
    </source>
</evidence>
<proteinExistence type="predicted"/>
<comment type="caution">
    <text evidence="1">The sequence shown here is derived from an EMBL/GenBank/DDBJ whole genome shotgun (WGS) entry which is preliminary data.</text>
</comment>
<protein>
    <submittedName>
        <fullName evidence="1">Uncharacterized protein</fullName>
    </submittedName>
</protein>
<gene>
    <name evidence="1" type="ORF">PLEPLA_LOCUS19393</name>
</gene>
<keyword evidence="2" id="KW-1185">Reference proteome</keyword>